<dbReference type="CDD" id="cd05269">
    <property type="entry name" value="TMR_SDR_a"/>
    <property type="match status" value="1"/>
</dbReference>
<keyword evidence="3" id="KW-1185">Reference proteome</keyword>
<dbReference type="Pfam" id="PF05368">
    <property type="entry name" value="NmrA"/>
    <property type="match status" value="1"/>
</dbReference>
<dbReference type="PANTHER" id="PTHR47129:SF1">
    <property type="entry name" value="NMRA-LIKE DOMAIN-CONTAINING PROTEIN"/>
    <property type="match status" value="1"/>
</dbReference>
<dbReference type="Proteomes" id="UP000664317">
    <property type="component" value="Unassembled WGS sequence"/>
</dbReference>
<gene>
    <name evidence="2" type="ORF">J0A68_14935</name>
</gene>
<dbReference type="InterPro" id="IPR008030">
    <property type="entry name" value="NmrA-like"/>
</dbReference>
<evidence type="ECO:0000259" key="1">
    <source>
        <dbReference type="Pfam" id="PF05368"/>
    </source>
</evidence>
<proteinExistence type="predicted"/>
<dbReference type="EMBL" id="JAFKCT010000006">
    <property type="protein sequence ID" value="MBN7812247.1"/>
    <property type="molecule type" value="Genomic_DNA"/>
</dbReference>
<accession>A0ABS3C570</accession>
<comment type="caution">
    <text evidence="2">The sequence shown here is derived from an EMBL/GenBank/DDBJ whole genome shotgun (WGS) entry which is preliminary data.</text>
</comment>
<evidence type="ECO:0000313" key="2">
    <source>
        <dbReference type="EMBL" id="MBN7812247.1"/>
    </source>
</evidence>
<dbReference type="SUPFAM" id="SSF51735">
    <property type="entry name" value="NAD(P)-binding Rossmann-fold domains"/>
    <property type="match status" value="1"/>
</dbReference>
<name>A0ABS3C570_9BACT</name>
<reference evidence="2 3" key="1">
    <citation type="submission" date="2021-03" db="EMBL/GenBank/DDBJ databases">
        <title>novel species isolated from a fishpond in China.</title>
        <authorList>
            <person name="Lu H."/>
            <person name="Cai Z."/>
        </authorList>
    </citation>
    <scope>NUCLEOTIDE SEQUENCE [LARGE SCALE GENOMIC DNA]</scope>
    <source>
        <strain evidence="2 3">H41</strain>
    </source>
</reference>
<dbReference type="Gene3D" id="3.40.50.720">
    <property type="entry name" value="NAD(P)-binding Rossmann-like Domain"/>
    <property type="match status" value="1"/>
</dbReference>
<dbReference type="RefSeq" id="WP_206579020.1">
    <property type="nucleotide sequence ID" value="NZ_JAFKCT010000006.1"/>
</dbReference>
<dbReference type="PANTHER" id="PTHR47129">
    <property type="entry name" value="QUINONE OXIDOREDUCTASE 2"/>
    <property type="match status" value="1"/>
</dbReference>
<dbReference type="Gene3D" id="3.90.25.10">
    <property type="entry name" value="UDP-galactose 4-epimerase, domain 1"/>
    <property type="match status" value="1"/>
</dbReference>
<dbReference type="InterPro" id="IPR052718">
    <property type="entry name" value="NmrA-type_oxidoreductase"/>
</dbReference>
<organism evidence="2 3">
    <name type="scientific">Algoriphagus oliviformis</name>
    <dbReference type="NCBI Taxonomy" id="2811231"/>
    <lineage>
        <taxon>Bacteria</taxon>
        <taxon>Pseudomonadati</taxon>
        <taxon>Bacteroidota</taxon>
        <taxon>Cytophagia</taxon>
        <taxon>Cytophagales</taxon>
        <taxon>Cyclobacteriaceae</taxon>
        <taxon>Algoriphagus</taxon>
    </lineage>
</organism>
<evidence type="ECO:0000313" key="3">
    <source>
        <dbReference type="Proteomes" id="UP000664317"/>
    </source>
</evidence>
<protein>
    <submittedName>
        <fullName evidence="2">SDR family oxidoreductase</fullName>
    </submittedName>
</protein>
<sequence>MKIAVTGATGQLGTLVIAQLKTQVSTENLVALARNTEKAGALGTEVRPFDYAQPEILAKSLQGVDRLLLISSSEIGHRFAQHSNVIAAAQQAGVKWIVYTSLLHAPESSLSLAGEHVATEKLLAESGIAHTILRNGWYHENFISSIQASVAMGTYAGSAGEGKISAASRQDFAEAAAKVILDEKHIGKVYELAGDTAYTLTELSSEISEQSGKEVSYANMPEAAYADILKGAGLPAGLAEAIAGWDTSISQGDLLDESKQLSQLIGRPTSPVADTVQAALKQ</sequence>
<dbReference type="InterPro" id="IPR036291">
    <property type="entry name" value="NAD(P)-bd_dom_sf"/>
</dbReference>
<feature type="domain" description="NmrA-like" evidence="1">
    <location>
        <begin position="2"/>
        <end position="243"/>
    </location>
</feature>